<evidence type="ECO:0000256" key="1">
    <source>
        <dbReference type="SAM" id="Phobius"/>
    </source>
</evidence>
<proteinExistence type="predicted"/>
<organism evidence="2 3">
    <name type="scientific">Plectosphaerella cucumerina</name>
    <dbReference type="NCBI Taxonomy" id="40658"/>
    <lineage>
        <taxon>Eukaryota</taxon>
        <taxon>Fungi</taxon>
        <taxon>Dikarya</taxon>
        <taxon>Ascomycota</taxon>
        <taxon>Pezizomycotina</taxon>
        <taxon>Sordariomycetes</taxon>
        <taxon>Hypocreomycetidae</taxon>
        <taxon>Glomerellales</taxon>
        <taxon>Plectosphaerellaceae</taxon>
        <taxon>Plectosphaerella</taxon>
    </lineage>
</organism>
<evidence type="ECO:0000313" key="2">
    <source>
        <dbReference type="EMBL" id="KAH7367833.1"/>
    </source>
</evidence>
<evidence type="ECO:0000313" key="3">
    <source>
        <dbReference type="Proteomes" id="UP000813385"/>
    </source>
</evidence>
<dbReference type="AlphaFoldDB" id="A0A8K0TLP3"/>
<keyword evidence="1" id="KW-1133">Transmembrane helix</keyword>
<reference evidence="2" key="1">
    <citation type="journal article" date="2021" name="Nat. Commun.">
        <title>Genetic determinants of endophytism in the Arabidopsis root mycobiome.</title>
        <authorList>
            <person name="Mesny F."/>
            <person name="Miyauchi S."/>
            <person name="Thiergart T."/>
            <person name="Pickel B."/>
            <person name="Atanasova L."/>
            <person name="Karlsson M."/>
            <person name="Huettel B."/>
            <person name="Barry K.W."/>
            <person name="Haridas S."/>
            <person name="Chen C."/>
            <person name="Bauer D."/>
            <person name="Andreopoulos W."/>
            <person name="Pangilinan J."/>
            <person name="LaButti K."/>
            <person name="Riley R."/>
            <person name="Lipzen A."/>
            <person name="Clum A."/>
            <person name="Drula E."/>
            <person name="Henrissat B."/>
            <person name="Kohler A."/>
            <person name="Grigoriev I.V."/>
            <person name="Martin F.M."/>
            <person name="Hacquard S."/>
        </authorList>
    </citation>
    <scope>NUCLEOTIDE SEQUENCE</scope>
    <source>
        <strain evidence="2">MPI-CAGE-AT-0016</strain>
    </source>
</reference>
<name>A0A8K0TLP3_9PEZI</name>
<keyword evidence="1" id="KW-0812">Transmembrane</keyword>
<feature type="non-terminal residue" evidence="2">
    <location>
        <position position="162"/>
    </location>
</feature>
<dbReference type="Proteomes" id="UP000813385">
    <property type="component" value="Unassembled WGS sequence"/>
</dbReference>
<keyword evidence="1" id="KW-0472">Membrane</keyword>
<dbReference type="EMBL" id="JAGPXD010000002">
    <property type="protein sequence ID" value="KAH7367833.1"/>
    <property type="molecule type" value="Genomic_DNA"/>
</dbReference>
<accession>A0A8K0TLP3</accession>
<comment type="caution">
    <text evidence="2">The sequence shown here is derived from an EMBL/GenBank/DDBJ whole genome shotgun (WGS) entry which is preliminary data.</text>
</comment>
<keyword evidence="3" id="KW-1185">Reference proteome</keyword>
<gene>
    <name evidence="2" type="ORF">B0T11DRAFT_276045</name>
</gene>
<protein>
    <submittedName>
        <fullName evidence="2">Uncharacterized protein</fullName>
    </submittedName>
</protein>
<sequence>MLFRYIKQTSLSRQRIRQSSECNEVQLPSRQFVIVLKPGECSRRAGLFNPSTRLPNPVLYSFPATPSPGRPHAPAELTSSRMYIGAVDVPGLAEAVRVVVVVRLFDSLVFGWVLCLLGGLGFGATLVDGLESVEDFGSETHGGIEGLKSIEWRLGGQVDGRL</sequence>
<feature type="transmembrane region" description="Helical" evidence="1">
    <location>
        <begin position="107"/>
        <end position="127"/>
    </location>
</feature>